<keyword evidence="3" id="KW-0547">Nucleotide-binding</keyword>
<dbReference type="RefSeq" id="WP_278316232.1">
    <property type="nucleotide sequence ID" value="NZ_CP121464.1"/>
</dbReference>
<dbReference type="PANTHER" id="PTHR42939">
    <property type="entry name" value="ABC TRANSPORTER ATP-BINDING PROTEIN ALBC-RELATED"/>
    <property type="match status" value="1"/>
</dbReference>
<dbReference type="PANTHER" id="PTHR42939:SF1">
    <property type="entry name" value="ABC TRANSPORTER ATP-BINDING PROTEIN ALBC-RELATED"/>
    <property type="match status" value="1"/>
</dbReference>
<evidence type="ECO:0000256" key="3">
    <source>
        <dbReference type="ARBA" id="ARBA00022741"/>
    </source>
</evidence>
<dbReference type="InterPro" id="IPR003439">
    <property type="entry name" value="ABC_transporter-like_ATP-bd"/>
</dbReference>
<sequence length="265" mass="28384">MPPASTHGNNGGRTPPCLPPLAPMNACAIEFHNVHLQLAGSAVLRGVDLQVRAGELFGLVGVNGAGKTSLLKCLLDFCAPERGNITIFGQPHRHGAARQPLSFLPERFQAPHYLTGGDFLRYLARLHKAPPDAQAQQQTLDALELAPDALLRPAREYSKGMMQKLGLAACLLSGKPQLVLDEPMSGLDPKARAQFKQVLRQARAQGRGALLTSHALADVEELCDRMAILHAGRIVFTGTPAECRARHGGAEDASLEQAFLNCIAT</sequence>
<dbReference type="CDD" id="cd03230">
    <property type="entry name" value="ABC_DR_subfamily_A"/>
    <property type="match status" value="1"/>
</dbReference>
<dbReference type="PROSITE" id="PS00211">
    <property type="entry name" value="ABC_TRANSPORTER_1"/>
    <property type="match status" value="1"/>
</dbReference>
<dbReference type="Gene3D" id="3.40.50.300">
    <property type="entry name" value="P-loop containing nucleotide triphosphate hydrolases"/>
    <property type="match status" value="1"/>
</dbReference>
<dbReference type="InterPro" id="IPR017871">
    <property type="entry name" value="ABC_transporter-like_CS"/>
</dbReference>
<dbReference type="PROSITE" id="PS50893">
    <property type="entry name" value="ABC_TRANSPORTER_2"/>
    <property type="match status" value="1"/>
</dbReference>
<keyword evidence="2" id="KW-1003">Cell membrane</keyword>
<dbReference type="SUPFAM" id="SSF52540">
    <property type="entry name" value="P-loop containing nucleoside triphosphate hydrolases"/>
    <property type="match status" value="1"/>
</dbReference>
<evidence type="ECO:0000259" key="5">
    <source>
        <dbReference type="PROSITE" id="PS50893"/>
    </source>
</evidence>
<dbReference type="InterPro" id="IPR051782">
    <property type="entry name" value="ABC_Transporter_VariousFunc"/>
</dbReference>
<dbReference type="EMBL" id="CP121464">
    <property type="protein sequence ID" value="WFR77741.1"/>
    <property type="molecule type" value="Genomic_DNA"/>
</dbReference>
<evidence type="ECO:0000256" key="2">
    <source>
        <dbReference type="ARBA" id="ARBA00022475"/>
    </source>
</evidence>
<keyword evidence="7" id="KW-1185">Reference proteome</keyword>
<protein>
    <submittedName>
        <fullName evidence="6">ABC transporter ATP-binding protein</fullName>
    </submittedName>
</protein>
<evidence type="ECO:0000313" key="7">
    <source>
        <dbReference type="Proteomes" id="UP001219584"/>
    </source>
</evidence>
<evidence type="ECO:0000256" key="4">
    <source>
        <dbReference type="ARBA" id="ARBA00022840"/>
    </source>
</evidence>
<keyword evidence="1" id="KW-0813">Transport</keyword>
<evidence type="ECO:0000256" key="1">
    <source>
        <dbReference type="ARBA" id="ARBA00022448"/>
    </source>
</evidence>
<reference evidence="6 7" key="1">
    <citation type="submission" date="2023-04" db="EMBL/GenBank/DDBJ databases">
        <title>Nanopore sequencing of Janthinobacterium from water.</title>
        <authorList>
            <person name="Ciuchcinski K."/>
            <person name="Rokowska A."/>
            <person name="Dziewit L."/>
        </authorList>
    </citation>
    <scope>NUCLEOTIDE SEQUENCE [LARGE SCALE GENOMIC DNA]</scope>
    <source>
        <strain evidence="6 7">DEMB2</strain>
    </source>
</reference>
<gene>
    <name evidence="6" type="ORF">P9875_18660</name>
</gene>
<organism evidence="6 7">
    <name type="scientific">Janthinobacterium rivuli</name>
    <dbReference type="NCBI Taxonomy" id="2751478"/>
    <lineage>
        <taxon>Bacteria</taxon>
        <taxon>Pseudomonadati</taxon>
        <taxon>Pseudomonadota</taxon>
        <taxon>Betaproteobacteria</taxon>
        <taxon>Burkholderiales</taxon>
        <taxon>Oxalobacteraceae</taxon>
        <taxon>Janthinobacterium</taxon>
    </lineage>
</organism>
<dbReference type="InterPro" id="IPR027417">
    <property type="entry name" value="P-loop_NTPase"/>
</dbReference>
<keyword evidence="4 6" id="KW-0067">ATP-binding</keyword>
<dbReference type="GO" id="GO:0005524">
    <property type="term" value="F:ATP binding"/>
    <property type="evidence" value="ECO:0007669"/>
    <property type="project" value="UniProtKB-KW"/>
</dbReference>
<proteinExistence type="predicted"/>
<evidence type="ECO:0000313" key="6">
    <source>
        <dbReference type="EMBL" id="WFR77741.1"/>
    </source>
</evidence>
<dbReference type="SMART" id="SM00382">
    <property type="entry name" value="AAA"/>
    <property type="match status" value="1"/>
</dbReference>
<feature type="domain" description="ABC transporter" evidence="5">
    <location>
        <begin position="29"/>
        <end position="256"/>
    </location>
</feature>
<accession>A0ABY8HYP0</accession>
<dbReference type="Proteomes" id="UP001219584">
    <property type="component" value="Chromosome"/>
</dbReference>
<dbReference type="InterPro" id="IPR003593">
    <property type="entry name" value="AAA+_ATPase"/>
</dbReference>
<keyword evidence="2" id="KW-0472">Membrane</keyword>
<dbReference type="Pfam" id="PF00005">
    <property type="entry name" value="ABC_tran"/>
    <property type="match status" value="1"/>
</dbReference>
<name>A0ABY8HYP0_9BURK</name>